<dbReference type="PROSITE" id="PS51471">
    <property type="entry name" value="FE2OG_OXY"/>
    <property type="match status" value="1"/>
</dbReference>
<name>A0AB34JU30_PRYPA</name>
<keyword evidence="4" id="KW-0560">Oxidoreductase</keyword>
<dbReference type="InterPro" id="IPR044862">
    <property type="entry name" value="Pro_4_hyd_alph_FE2OG_OXY"/>
</dbReference>
<evidence type="ECO:0000259" key="7">
    <source>
        <dbReference type="PROSITE" id="PS51471"/>
    </source>
</evidence>
<dbReference type="InterPro" id="IPR005123">
    <property type="entry name" value="Oxoglu/Fe-dep_dioxygenase_dom"/>
</dbReference>
<feature type="domain" description="Fe2OG dioxygenase" evidence="7">
    <location>
        <begin position="282"/>
        <end position="393"/>
    </location>
</feature>
<dbReference type="GO" id="GO:0005783">
    <property type="term" value="C:endoplasmic reticulum"/>
    <property type="evidence" value="ECO:0007669"/>
    <property type="project" value="TreeGrafter"/>
</dbReference>
<dbReference type="PANTHER" id="PTHR10869">
    <property type="entry name" value="PROLYL 4-HYDROXYLASE ALPHA SUBUNIT"/>
    <property type="match status" value="1"/>
</dbReference>
<sequence>MAKSKGKSSAAKPSKPSKPRPSSSSLSSSALLTLSLAAAAAAYAAYVLRAPPPPPLSPPAAGGLSPFEQRQQGRTLPGADRPACADAAGCAGVGAAECAAPAVASRCCASCFRATCVDLDAACVEKAQRGACYLEAEYMNATCCHACSPDPEDPCSPDPRVRPRVAEGDLGKIFRRGVEEYPQYAPRVYSEDPWVVGFDNLLTDEECQGVIEAVGGKNGEYLKPSTTAQAVKENGRIVLRDVPDDIRTSWNAWCQHAGCYNHPIHERVITRIMDIVGLPHDYAEHMQLLKYGPGEYYRLHHDWIPEQLQALCGPRVFTFFLYLSDVEEGGGTRFPYIKDKDGKPITVMPRKGTAVWWAHGLESNPWQKDDRTHHEAMPPIKGVKLAANYWIHGSDFKGSMAAGCDGRSGVKGRVWRK</sequence>
<evidence type="ECO:0000256" key="3">
    <source>
        <dbReference type="ARBA" id="ARBA00022964"/>
    </source>
</evidence>
<dbReference type="GO" id="GO:0031418">
    <property type="term" value="F:L-ascorbic acid binding"/>
    <property type="evidence" value="ECO:0007669"/>
    <property type="project" value="InterPro"/>
</dbReference>
<evidence type="ECO:0000256" key="6">
    <source>
        <dbReference type="SAM" id="MobiDB-lite"/>
    </source>
</evidence>
<evidence type="ECO:0000256" key="4">
    <source>
        <dbReference type="ARBA" id="ARBA00023002"/>
    </source>
</evidence>
<dbReference type="Gene3D" id="2.60.120.620">
    <property type="entry name" value="q2cbj1_9rhob like domain"/>
    <property type="match status" value="1"/>
</dbReference>
<dbReference type="GO" id="GO:0005506">
    <property type="term" value="F:iron ion binding"/>
    <property type="evidence" value="ECO:0007669"/>
    <property type="project" value="InterPro"/>
</dbReference>
<evidence type="ECO:0000313" key="9">
    <source>
        <dbReference type="Proteomes" id="UP001515480"/>
    </source>
</evidence>
<feature type="region of interest" description="Disordered" evidence="6">
    <location>
        <begin position="57"/>
        <end position="78"/>
    </location>
</feature>
<dbReference type="EMBL" id="JBGBPQ010000004">
    <property type="protein sequence ID" value="KAL1525813.1"/>
    <property type="molecule type" value="Genomic_DNA"/>
</dbReference>
<keyword evidence="9" id="KW-1185">Reference proteome</keyword>
<dbReference type="InterPro" id="IPR006620">
    <property type="entry name" value="Pro_4_hyd_alph"/>
</dbReference>
<organism evidence="8 9">
    <name type="scientific">Prymnesium parvum</name>
    <name type="common">Toxic golden alga</name>
    <dbReference type="NCBI Taxonomy" id="97485"/>
    <lineage>
        <taxon>Eukaryota</taxon>
        <taxon>Haptista</taxon>
        <taxon>Haptophyta</taxon>
        <taxon>Prymnesiophyceae</taxon>
        <taxon>Prymnesiales</taxon>
        <taxon>Prymnesiaceae</taxon>
        <taxon>Prymnesium</taxon>
    </lineage>
</organism>
<dbReference type="AlphaFoldDB" id="A0AB34JU30"/>
<dbReference type="Proteomes" id="UP001515480">
    <property type="component" value="Unassembled WGS sequence"/>
</dbReference>
<proteinExistence type="predicted"/>
<dbReference type="InterPro" id="IPR045054">
    <property type="entry name" value="P4HA-like"/>
</dbReference>
<comment type="caution">
    <text evidence="8">The sequence shown here is derived from an EMBL/GenBank/DDBJ whole genome shotgun (WGS) entry which is preliminary data.</text>
</comment>
<gene>
    <name evidence="8" type="ORF">AB1Y20_020652</name>
</gene>
<keyword evidence="5" id="KW-0408">Iron</keyword>
<evidence type="ECO:0000313" key="8">
    <source>
        <dbReference type="EMBL" id="KAL1525813.1"/>
    </source>
</evidence>
<evidence type="ECO:0000256" key="2">
    <source>
        <dbReference type="ARBA" id="ARBA00022723"/>
    </source>
</evidence>
<feature type="region of interest" description="Disordered" evidence="6">
    <location>
        <begin position="1"/>
        <end position="26"/>
    </location>
</feature>
<feature type="compositionally biased region" description="Low complexity" evidence="6">
    <location>
        <begin position="7"/>
        <end position="26"/>
    </location>
</feature>
<keyword evidence="3" id="KW-0223">Dioxygenase</keyword>
<accession>A0AB34JU30</accession>
<evidence type="ECO:0000256" key="5">
    <source>
        <dbReference type="ARBA" id="ARBA00023004"/>
    </source>
</evidence>
<comment type="cofactor">
    <cofactor evidence="1">
        <name>L-ascorbate</name>
        <dbReference type="ChEBI" id="CHEBI:38290"/>
    </cofactor>
</comment>
<dbReference type="PANTHER" id="PTHR10869:SF246">
    <property type="entry name" value="TRANSMEMBRANE PROLYL 4-HYDROXYLASE"/>
    <property type="match status" value="1"/>
</dbReference>
<evidence type="ECO:0000256" key="1">
    <source>
        <dbReference type="ARBA" id="ARBA00001961"/>
    </source>
</evidence>
<dbReference type="SMART" id="SM00702">
    <property type="entry name" value="P4Hc"/>
    <property type="match status" value="1"/>
</dbReference>
<dbReference type="GO" id="GO:0004656">
    <property type="term" value="F:procollagen-proline 4-dioxygenase activity"/>
    <property type="evidence" value="ECO:0007669"/>
    <property type="project" value="TreeGrafter"/>
</dbReference>
<reference evidence="8 9" key="1">
    <citation type="journal article" date="2024" name="Science">
        <title>Giant polyketide synthase enzymes in the biosynthesis of giant marine polyether toxins.</title>
        <authorList>
            <person name="Fallon T.R."/>
            <person name="Shende V.V."/>
            <person name="Wierzbicki I.H."/>
            <person name="Pendleton A.L."/>
            <person name="Watervoot N.F."/>
            <person name="Auber R.P."/>
            <person name="Gonzalez D.J."/>
            <person name="Wisecaver J.H."/>
            <person name="Moore B.S."/>
        </authorList>
    </citation>
    <scope>NUCLEOTIDE SEQUENCE [LARGE SCALE GENOMIC DNA]</scope>
    <source>
        <strain evidence="8 9">12B1</strain>
    </source>
</reference>
<protein>
    <recommendedName>
        <fullName evidence="7">Fe2OG dioxygenase domain-containing protein</fullName>
    </recommendedName>
</protein>
<dbReference type="Pfam" id="PF13640">
    <property type="entry name" value="2OG-FeII_Oxy_3"/>
    <property type="match status" value="1"/>
</dbReference>
<keyword evidence="2" id="KW-0479">Metal-binding</keyword>